<dbReference type="InterPro" id="IPR003425">
    <property type="entry name" value="CCB3/YggT"/>
</dbReference>
<feature type="transmembrane region" description="Helical" evidence="1">
    <location>
        <begin position="53"/>
        <end position="74"/>
    </location>
</feature>
<dbReference type="GO" id="GO:0016020">
    <property type="term" value="C:membrane"/>
    <property type="evidence" value="ECO:0007669"/>
    <property type="project" value="InterPro"/>
</dbReference>
<keyword evidence="1" id="KW-1133">Transmembrane helix</keyword>
<keyword evidence="1" id="KW-0812">Transmembrane</keyword>
<dbReference type="STRING" id="75906.THERU_06745"/>
<dbReference type="EMBL" id="CP007028">
    <property type="protein sequence ID" value="AHE96899.1"/>
    <property type="molecule type" value="Genomic_DNA"/>
</dbReference>
<evidence type="ECO:0000256" key="1">
    <source>
        <dbReference type="SAM" id="Phobius"/>
    </source>
</evidence>
<protein>
    <recommendedName>
        <fullName evidence="4">YggT family protein</fullName>
    </recommendedName>
</protein>
<name>W0DE42_9AQUI</name>
<accession>W0DE42</accession>
<keyword evidence="3" id="KW-1185">Reference proteome</keyword>
<dbReference type="Pfam" id="PF02325">
    <property type="entry name" value="CCB3_YggT"/>
    <property type="match status" value="1"/>
</dbReference>
<evidence type="ECO:0000313" key="3">
    <source>
        <dbReference type="Proteomes" id="UP000018914"/>
    </source>
</evidence>
<gene>
    <name evidence="2" type="ORF">THERU_06745</name>
</gene>
<evidence type="ECO:0008006" key="4">
    <source>
        <dbReference type="Google" id="ProtNLM"/>
    </source>
</evidence>
<dbReference type="AlphaFoldDB" id="W0DE42"/>
<reference evidence="2 3" key="1">
    <citation type="submission" date="2013-12" db="EMBL/GenBank/DDBJ databases">
        <authorList>
            <consortium name="DOE Joint Genome Institute"/>
            <person name="Eisen J."/>
            <person name="Huntemann M."/>
            <person name="Han J."/>
            <person name="Chen A."/>
            <person name="Kyrpides N."/>
            <person name="Mavromatis K."/>
            <person name="Markowitz V."/>
            <person name="Palaniappan K."/>
            <person name="Ivanova N."/>
            <person name="Schaumberg A."/>
            <person name="Pati A."/>
            <person name="Liolios K."/>
            <person name="Nordberg H.P."/>
            <person name="Cantor M.N."/>
            <person name="Hua S.X."/>
            <person name="Woyke T."/>
        </authorList>
    </citation>
    <scope>NUCLEOTIDE SEQUENCE [LARGE SCALE GENOMIC DNA]</scope>
    <source>
        <strain evidence="2 3">DSM 23557</strain>
    </source>
</reference>
<dbReference type="KEGG" id="trd:THERU_06745"/>
<dbReference type="OrthoDB" id="283553at2"/>
<feature type="transmembrane region" description="Helical" evidence="1">
    <location>
        <begin position="6"/>
        <end position="27"/>
    </location>
</feature>
<proteinExistence type="predicted"/>
<dbReference type="RefSeq" id="WP_025306481.1">
    <property type="nucleotide sequence ID" value="NZ_CP007028.1"/>
</dbReference>
<sequence length="77" mass="9486">MTLEQFLNYTLAFFMWLVLGRAALEFFTRDLNNFFYRFFYQFTEPLYKPYRKLFPCCHTLLLLVSLLILRFLVIKLL</sequence>
<dbReference type="Proteomes" id="UP000018914">
    <property type="component" value="Chromosome"/>
</dbReference>
<keyword evidence="1" id="KW-0472">Membrane</keyword>
<dbReference type="HOGENOM" id="CLU_2636896_0_0_0"/>
<evidence type="ECO:0000313" key="2">
    <source>
        <dbReference type="EMBL" id="AHE96899.1"/>
    </source>
</evidence>
<organism evidence="3">
    <name type="scientific">Thermocrinis ruber</name>
    <dbReference type="NCBI Taxonomy" id="75906"/>
    <lineage>
        <taxon>Bacteria</taxon>
        <taxon>Pseudomonadati</taxon>
        <taxon>Aquificota</taxon>
        <taxon>Aquificia</taxon>
        <taxon>Aquificales</taxon>
        <taxon>Aquificaceae</taxon>
        <taxon>Thermocrinis</taxon>
    </lineage>
</organism>